<feature type="compositionally biased region" description="Gly residues" evidence="7">
    <location>
        <begin position="429"/>
        <end position="445"/>
    </location>
</feature>
<evidence type="ECO:0000313" key="9">
    <source>
        <dbReference type="EMBL" id="KAH7024991.1"/>
    </source>
</evidence>
<feature type="compositionally biased region" description="Polar residues" evidence="7">
    <location>
        <begin position="55"/>
        <end position="64"/>
    </location>
</feature>
<proteinExistence type="predicted"/>
<evidence type="ECO:0000256" key="1">
    <source>
        <dbReference type="ARBA" id="ARBA00022723"/>
    </source>
</evidence>
<dbReference type="Gene3D" id="4.10.240.10">
    <property type="entry name" value="Zn(2)-C6 fungal-type DNA-binding domain"/>
    <property type="match status" value="1"/>
</dbReference>
<dbReference type="EMBL" id="JAGTJQ010000009">
    <property type="protein sequence ID" value="KAH7024991.1"/>
    <property type="molecule type" value="Genomic_DNA"/>
</dbReference>
<accession>A0A9P8XY75</accession>
<keyword evidence="4" id="KW-0238">DNA-binding</keyword>
<feature type="compositionally biased region" description="Low complexity" evidence="7">
    <location>
        <begin position="106"/>
        <end position="124"/>
    </location>
</feature>
<protein>
    <recommendedName>
        <fullName evidence="8">Zn(2)-C6 fungal-type domain-containing protein</fullName>
    </recommendedName>
</protein>
<dbReference type="OrthoDB" id="4337792at2759"/>
<dbReference type="Pfam" id="PF04082">
    <property type="entry name" value="Fungal_trans"/>
    <property type="match status" value="1"/>
</dbReference>
<keyword evidence="2" id="KW-0862">Zinc</keyword>
<dbReference type="AlphaFoldDB" id="A0A9P8XY75"/>
<reference evidence="9" key="1">
    <citation type="journal article" date="2021" name="Nat. Commun.">
        <title>Genetic determinants of endophytism in the Arabidopsis root mycobiome.</title>
        <authorList>
            <person name="Mesny F."/>
            <person name="Miyauchi S."/>
            <person name="Thiergart T."/>
            <person name="Pickel B."/>
            <person name="Atanasova L."/>
            <person name="Karlsson M."/>
            <person name="Huettel B."/>
            <person name="Barry K.W."/>
            <person name="Haridas S."/>
            <person name="Chen C."/>
            <person name="Bauer D."/>
            <person name="Andreopoulos W."/>
            <person name="Pangilinan J."/>
            <person name="LaButti K."/>
            <person name="Riley R."/>
            <person name="Lipzen A."/>
            <person name="Clum A."/>
            <person name="Drula E."/>
            <person name="Henrissat B."/>
            <person name="Kohler A."/>
            <person name="Grigoriev I.V."/>
            <person name="Martin F.M."/>
            <person name="Hacquard S."/>
        </authorList>
    </citation>
    <scope>NUCLEOTIDE SEQUENCE</scope>
    <source>
        <strain evidence="9">MPI-CAGE-CH-0230</strain>
    </source>
</reference>
<feature type="compositionally biased region" description="Low complexity" evidence="7">
    <location>
        <begin position="68"/>
        <end position="77"/>
    </location>
</feature>
<sequence length="805" mass="87171">MADTVHRRRRPAVSCTLCRRRKIRCNREAPCSNCIRSGSAPCVYDAPPPPRRAAGSNNHNNTAASPWPAAGARPGTRGPAGAGPGSTSVACEVWKQAAPGVATLHSSLSPSAATSASSQQQQQQQPPPPQPVHDVIDEMSSRIAGSFHMAGHGGSKNKPAIPRIVTHKQRTFGQSHWITASLLFWDLIELIEPHLQAGQNNDATAGLRRCKTLARIVKARRAPAWPTVPTPDLPDRRTADALVSCYLRTSERLYRVLHIPSFTRDYEALWTTTHDPATGHFLVQLKLVLVIGTVTHDATFSLRGHATRWIYEAQTWLAEPKFKSRLLTLQSVQTHILLLLAEELVAVGGDAVWIGAGALLRRAVHLGLHRDPSHLPRASLLVTEMRRRLWNTILELNMQFCVAGGTPPGMVLEDFDTLPPGNFDDEQLVGGGSGGGGAAAAGGGKEPSPKPESVYTQTSLALALRRTLPVRLKAARALNNVRSTHGTYEQMLRLDGELRAAYREMGVTLQRYKAPAGTPSSFELRAIDLIMQRYLCFLHIPYIQASLHEKAYAYSRKAALESSMKVWYLVFPPRAAATTTTTTTTPSDNNNNDVDDEDLLARFATNGHGLFRTTVAKVSTVVAKELRMQRLEDTSVILASPASAFHIPLRPDLIAILDASRAWHRRTLESGETNMKGFLLAHAAMSYVDVMARGELPDLAEELVLVMIKAMGESIELSIPILEAEAAKYGPPVVGKDIEALAELGGREKTRGELDGHVIGPVVQGTEISTGGQGGGGGGGAAEGDAGWDFMVSFFFLPCCDSAQC</sequence>
<dbReference type="SMART" id="SM00066">
    <property type="entry name" value="GAL4"/>
    <property type="match status" value="1"/>
</dbReference>
<dbReference type="PANTHER" id="PTHR31944">
    <property type="entry name" value="HEME-RESPONSIVE ZINC FINGER TRANSCRIPTION FACTOR HAP1"/>
    <property type="match status" value="1"/>
</dbReference>
<keyword evidence="5" id="KW-0804">Transcription</keyword>
<gene>
    <name evidence="9" type="ORF">B0I36DRAFT_416929</name>
</gene>
<evidence type="ECO:0000256" key="7">
    <source>
        <dbReference type="SAM" id="MobiDB-lite"/>
    </source>
</evidence>
<dbReference type="RefSeq" id="XP_046008539.1">
    <property type="nucleotide sequence ID" value="XM_046162093.1"/>
</dbReference>
<dbReference type="Pfam" id="PF00172">
    <property type="entry name" value="Zn_clus"/>
    <property type="match status" value="1"/>
</dbReference>
<dbReference type="PROSITE" id="PS50048">
    <property type="entry name" value="ZN2_CY6_FUNGAL_2"/>
    <property type="match status" value="1"/>
</dbReference>
<dbReference type="Proteomes" id="UP000756346">
    <property type="component" value="Unassembled WGS sequence"/>
</dbReference>
<dbReference type="PROSITE" id="PS00463">
    <property type="entry name" value="ZN2_CY6_FUNGAL_1"/>
    <property type="match status" value="1"/>
</dbReference>
<evidence type="ECO:0000313" key="10">
    <source>
        <dbReference type="Proteomes" id="UP000756346"/>
    </source>
</evidence>
<name>A0A9P8XY75_9PEZI</name>
<evidence type="ECO:0000256" key="5">
    <source>
        <dbReference type="ARBA" id="ARBA00023163"/>
    </source>
</evidence>
<dbReference type="CDD" id="cd00067">
    <property type="entry name" value="GAL4"/>
    <property type="match status" value="1"/>
</dbReference>
<feature type="domain" description="Zn(2)-C6 fungal-type" evidence="8">
    <location>
        <begin position="14"/>
        <end position="44"/>
    </location>
</feature>
<evidence type="ECO:0000259" key="8">
    <source>
        <dbReference type="PROSITE" id="PS50048"/>
    </source>
</evidence>
<keyword evidence="1" id="KW-0479">Metal-binding</keyword>
<dbReference type="GO" id="GO:0001228">
    <property type="term" value="F:DNA-binding transcription activator activity, RNA polymerase II-specific"/>
    <property type="evidence" value="ECO:0007669"/>
    <property type="project" value="TreeGrafter"/>
</dbReference>
<organism evidence="9 10">
    <name type="scientific">Microdochium trichocladiopsis</name>
    <dbReference type="NCBI Taxonomy" id="1682393"/>
    <lineage>
        <taxon>Eukaryota</taxon>
        <taxon>Fungi</taxon>
        <taxon>Dikarya</taxon>
        <taxon>Ascomycota</taxon>
        <taxon>Pezizomycotina</taxon>
        <taxon>Sordariomycetes</taxon>
        <taxon>Xylariomycetidae</taxon>
        <taxon>Xylariales</taxon>
        <taxon>Microdochiaceae</taxon>
        <taxon>Microdochium</taxon>
    </lineage>
</organism>
<dbReference type="SMART" id="SM00906">
    <property type="entry name" value="Fungal_trans"/>
    <property type="match status" value="1"/>
</dbReference>
<dbReference type="CDD" id="cd12148">
    <property type="entry name" value="fungal_TF_MHR"/>
    <property type="match status" value="1"/>
</dbReference>
<dbReference type="GO" id="GO:0005634">
    <property type="term" value="C:nucleus"/>
    <property type="evidence" value="ECO:0007669"/>
    <property type="project" value="TreeGrafter"/>
</dbReference>
<dbReference type="GO" id="GO:0000978">
    <property type="term" value="F:RNA polymerase II cis-regulatory region sequence-specific DNA binding"/>
    <property type="evidence" value="ECO:0007669"/>
    <property type="project" value="TreeGrafter"/>
</dbReference>
<evidence type="ECO:0000256" key="2">
    <source>
        <dbReference type="ARBA" id="ARBA00022833"/>
    </source>
</evidence>
<evidence type="ECO:0000256" key="4">
    <source>
        <dbReference type="ARBA" id="ARBA00023125"/>
    </source>
</evidence>
<keyword evidence="6" id="KW-0539">Nucleus</keyword>
<comment type="caution">
    <text evidence="9">The sequence shown here is derived from an EMBL/GenBank/DDBJ whole genome shotgun (WGS) entry which is preliminary data.</text>
</comment>
<evidence type="ECO:0000256" key="6">
    <source>
        <dbReference type="ARBA" id="ARBA00023242"/>
    </source>
</evidence>
<dbReference type="GeneID" id="70191639"/>
<feature type="region of interest" description="Disordered" evidence="7">
    <location>
        <begin position="424"/>
        <end position="455"/>
    </location>
</feature>
<feature type="region of interest" description="Disordered" evidence="7">
    <location>
        <begin position="53"/>
        <end position="87"/>
    </location>
</feature>
<keyword evidence="10" id="KW-1185">Reference proteome</keyword>
<dbReference type="InterPro" id="IPR001138">
    <property type="entry name" value="Zn2Cys6_DnaBD"/>
</dbReference>
<feature type="region of interest" description="Disordered" evidence="7">
    <location>
        <begin position="106"/>
        <end position="135"/>
    </location>
</feature>
<keyword evidence="3" id="KW-0805">Transcription regulation</keyword>
<dbReference type="PANTHER" id="PTHR31944:SF131">
    <property type="entry name" value="HEME-RESPONSIVE ZINC FINGER TRANSCRIPTION FACTOR HAP1"/>
    <property type="match status" value="1"/>
</dbReference>
<dbReference type="SUPFAM" id="SSF57701">
    <property type="entry name" value="Zn2/Cys6 DNA-binding domain"/>
    <property type="match status" value="1"/>
</dbReference>
<dbReference type="InterPro" id="IPR007219">
    <property type="entry name" value="XnlR_reg_dom"/>
</dbReference>
<dbReference type="InterPro" id="IPR036864">
    <property type="entry name" value="Zn2-C6_fun-type_DNA-bd_sf"/>
</dbReference>
<dbReference type="GO" id="GO:0008270">
    <property type="term" value="F:zinc ion binding"/>
    <property type="evidence" value="ECO:0007669"/>
    <property type="project" value="InterPro"/>
</dbReference>
<dbReference type="GO" id="GO:0006351">
    <property type="term" value="P:DNA-templated transcription"/>
    <property type="evidence" value="ECO:0007669"/>
    <property type="project" value="InterPro"/>
</dbReference>
<evidence type="ECO:0000256" key="3">
    <source>
        <dbReference type="ARBA" id="ARBA00023015"/>
    </source>
</evidence>
<dbReference type="InterPro" id="IPR051430">
    <property type="entry name" value="Fungal_TF_Env_Response"/>
</dbReference>